<feature type="compositionally biased region" description="Basic residues" evidence="1">
    <location>
        <begin position="50"/>
        <end position="64"/>
    </location>
</feature>
<dbReference type="EMBL" id="HBUF01341119">
    <property type="protein sequence ID" value="CAG6703632.1"/>
    <property type="molecule type" value="Transcribed_RNA"/>
</dbReference>
<organism evidence="2">
    <name type="scientific">Cacopsylla melanoneura</name>
    <dbReference type="NCBI Taxonomy" id="428564"/>
    <lineage>
        <taxon>Eukaryota</taxon>
        <taxon>Metazoa</taxon>
        <taxon>Ecdysozoa</taxon>
        <taxon>Arthropoda</taxon>
        <taxon>Hexapoda</taxon>
        <taxon>Insecta</taxon>
        <taxon>Pterygota</taxon>
        <taxon>Neoptera</taxon>
        <taxon>Paraneoptera</taxon>
        <taxon>Hemiptera</taxon>
        <taxon>Sternorrhyncha</taxon>
        <taxon>Psylloidea</taxon>
        <taxon>Psyllidae</taxon>
        <taxon>Psyllinae</taxon>
        <taxon>Cacopsylla</taxon>
    </lineage>
</organism>
<dbReference type="EMBL" id="HBUF01341118">
    <property type="protein sequence ID" value="CAG6703631.1"/>
    <property type="molecule type" value="Transcribed_RNA"/>
</dbReference>
<name>A0A8D9AID8_9HEMI</name>
<protein>
    <submittedName>
        <fullName evidence="2">Uncharacterized protein</fullName>
    </submittedName>
</protein>
<accession>A0A8D9AID8</accession>
<dbReference type="AlphaFoldDB" id="A0A8D9AID8"/>
<evidence type="ECO:0000313" key="2">
    <source>
        <dbReference type="EMBL" id="CAG6767058.1"/>
    </source>
</evidence>
<sequence length="119" mass="13871">MAVMAWEEVLAEAEVMVWEEVMAEVMVSAAVPEGMTIPEQAAIRPERLSSKNHPKPSSNRHKERVMRQLRNTPNQFLLLWVLVMDTNSCVCVQIVFQNRFRNRALFTLRPSLFPYEYAY</sequence>
<evidence type="ECO:0000256" key="1">
    <source>
        <dbReference type="SAM" id="MobiDB-lite"/>
    </source>
</evidence>
<dbReference type="EMBL" id="HBUF01572273">
    <property type="protein sequence ID" value="CAG6767058.1"/>
    <property type="molecule type" value="Transcribed_RNA"/>
</dbReference>
<feature type="region of interest" description="Disordered" evidence="1">
    <location>
        <begin position="41"/>
        <end position="64"/>
    </location>
</feature>
<proteinExistence type="predicted"/>
<reference evidence="2" key="1">
    <citation type="submission" date="2021-05" db="EMBL/GenBank/DDBJ databases">
        <authorList>
            <person name="Alioto T."/>
            <person name="Alioto T."/>
            <person name="Gomez Garrido J."/>
        </authorList>
    </citation>
    <scope>NUCLEOTIDE SEQUENCE</scope>
</reference>